<accession>A0A4P9WKG4</accession>
<feature type="compositionally biased region" description="Low complexity" evidence="1">
    <location>
        <begin position="643"/>
        <end position="657"/>
    </location>
</feature>
<evidence type="ECO:0000256" key="1">
    <source>
        <dbReference type="SAM" id="MobiDB-lite"/>
    </source>
</evidence>
<sequence length="726" mass="76781">MEEIGFHQGESVHGIRAARPIELALSGVDLSSAVSASVWQSDAMAQHYMQLCDVVATHTVLDPAFQAMSLPAKTNFFRSLSAGTPPRPGHKKKKDVTKGVVRHTAFPSRPHLVEPPETPGPKGLVGFRHRWQSLTFLYVFLPAFFLSSPGAVRTEERECREREEVLGPELTFGGSDEGSDEAGGYGPRMAGGFSKFRTIATDTTSKGGNGAIGSGSHSFGYMDACFIPNRKRAAPLSTIDETEGAPNGEVDAVEVSEEPKRRRPATRSVTSALAIPPPRIPTLGARPPRPIPPQKPLPIGNPLVDDTGNALPPAEVEAILSGAATKFNELQSGYTVLSRLLERLRRIRRPDERQRLLEAITDARGEVWSLAGRYGVDMEGGLRGITQQRREVARTVEEKLKRRRAKDKALRAAARVGKIKGKEIRGQSVSAKAGSALAPAPVAAKVRKYGKSKLPAAPAFSAAATEVREHRKHKPSPAAEAAAGAPQLRRHSKSKPSAVPAPASIVHGKSKLSAVPAPGPVEPVSRDGKYKSSSAPLSAPAALERRRHSKNKPAALAPIISRSHGNGKPTVPGLAAPDLRAKPNVKGLAAGPAPAAAPPSELAPTTTQESRGRGRPRKAPSDANSIPVPPLPPREFPRKLASKPKPTSASTSAAASDHSNHAPDAARSKKRKSASAARDVEYVPPPAKRPRQLADALNGLPVVAPPAISVDSGAEGKGGKGKGRMN</sequence>
<keyword evidence="3" id="KW-1185">Reference proteome</keyword>
<evidence type="ECO:0000313" key="3">
    <source>
        <dbReference type="Proteomes" id="UP000269721"/>
    </source>
</evidence>
<feature type="compositionally biased region" description="Low complexity" evidence="1">
    <location>
        <begin position="589"/>
        <end position="604"/>
    </location>
</feature>
<evidence type="ECO:0000313" key="2">
    <source>
        <dbReference type="EMBL" id="RKO91096.1"/>
    </source>
</evidence>
<name>A0A4P9WKG4_9FUNG</name>
<reference evidence="3" key="1">
    <citation type="journal article" date="2018" name="Nat. Microbiol.">
        <title>Leveraging single-cell genomics to expand the fungal tree of life.</title>
        <authorList>
            <person name="Ahrendt S.R."/>
            <person name="Quandt C.A."/>
            <person name="Ciobanu D."/>
            <person name="Clum A."/>
            <person name="Salamov A."/>
            <person name="Andreopoulos B."/>
            <person name="Cheng J.F."/>
            <person name="Woyke T."/>
            <person name="Pelin A."/>
            <person name="Henrissat B."/>
            <person name="Reynolds N.K."/>
            <person name="Benny G.L."/>
            <person name="Smith M.E."/>
            <person name="James T.Y."/>
            <person name="Grigoriev I.V."/>
        </authorList>
    </citation>
    <scope>NUCLEOTIDE SEQUENCE [LARGE SCALE GENOMIC DNA]</scope>
</reference>
<dbReference type="Proteomes" id="UP000269721">
    <property type="component" value="Unassembled WGS sequence"/>
</dbReference>
<dbReference type="EMBL" id="KZ995233">
    <property type="protein sequence ID" value="RKO91096.1"/>
    <property type="molecule type" value="Genomic_DNA"/>
</dbReference>
<feature type="compositionally biased region" description="Basic and acidic residues" evidence="1">
    <location>
        <begin position="658"/>
        <end position="667"/>
    </location>
</feature>
<gene>
    <name evidence="2" type="ORF">BDK51DRAFT_26037</name>
</gene>
<organism evidence="2 3">
    <name type="scientific">Blyttiomyces helicus</name>
    <dbReference type="NCBI Taxonomy" id="388810"/>
    <lineage>
        <taxon>Eukaryota</taxon>
        <taxon>Fungi</taxon>
        <taxon>Fungi incertae sedis</taxon>
        <taxon>Chytridiomycota</taxon>
        <taxon>Chytridiomycota incertae sedis</taxon>
        <taxon>Chytridiomycetes</taxon>
        <taxon>Chytridiomycetes incertae sedis</taxon>
        <taxon>Blyttiomyces</taxon>
    </lineage>
</organism>
<feature type="region of interest" description="Disordered" evidence="1">
    <location>
        <begin position="462"/>
        <end position="726"/>
    </location>
</feature>
<protein>
    <submittedName>
        <fullName evidence="2">Uncharacterized protein</fullName>
    </submittedName>
</protein>
<feature type="compositionally biased region" description="Low complexity" evidence="1">
    <location>
        <begin position="532"/>
        <end position="542"/>
    </location>
</feature>
<proteinExistence type="predicted"/>
<dbReference type="AlphaFoldDB" id="A0A4P9WKG4"/>